<comment type="caution">
    <text evidence="1">The sequence shown here is derived from an EMBL/GenBank/DDBJ whole genome shotgun (WGS) entry which is preliminary data.</text>
</comment>
<reference evidence="1" key="1">
    <citation type="submission" date="2022-04" db="EMBL/GenBank/DDBJ databases">
        <title>Genome of the entomopathogenic fungus Entomophthora muscae.</title>
        <authorList>
            <person name="Elya C."/>
            <person name="Lovett B.R."/>
            <person name="Lee E."/>
            <person name="Macias A.M."/>
            <person name="Hajek A.E."/>
            <person name="De Bivort B.L."/>
            <person name="Kasson M.T."/>
            <person name="De Fine Licht H.H."/>
            <person name="Stajich J.E."/>
        </authorList>
    </citation>
    <scope>NUCLEOTIDE SEQUENCE</scope>
    <source>
        <strain evidence="1">Berkeley</strain>
    </source>
</reference>
<keyword evidence="2" id="KW-1185">Reference proteome</keyword>
<evidence type="ECO:0000313" key="2">
    <source>
        <dbReference type="Proteomes" id="UP001165960"/>
    </source>
</evidence>
<proteinExistence type="predicted"/>
<sequence length="217" mass="24807">MLSYSEALDCPRLGYEEAHGVDSEKLEMVEQAIAILESQKRKAMQDILFLQNKKKEILADPVAFIYKLRDGSEPHFPLPQTVTRIPENLTQLLPDESSGSSDSSDNESLSDVLERSPSPPVKKIWNKKDEQQLRKFLKVYSDEYSDEERFSLISKAMGNRSIEQIMEKFALIQSQDKSLALPGYSVSIMLKGSLKPGEEQEECYDESEYYYSTEDDD</sequence>
<name>A0ACC2S8W2_9FUNG</name>
<gene>
    <name evidence="1" type="ORF">DSO57_1008359</name>
</gene>
<dbReference type="Proteomes" id="UP001165960">
    <property type="component" value="Unassembled WGS sequence"/>
</dbReference>
<evidence type="ECO:0000313" key="1">
    <source>
        <dbReference type="EMBL" id="KAJ9058831.1"/>
    </source>
</evidence>
<protein>
    <submittedName>
        <fullName evidence="1">Uncharacterized protein</fullName>
    </submittedName>
</protein>
<organism evidence="1 2">
    <name type="scientific">Entomophthora muscae</name>
    <dbReference type="NCBI Taxonomy" id="34485"/>
    <lineage>
        <taxon>Eukaryota</taxon>
        <taxon>Fungi</taxon>
        <taxon>Fungi incertae sedis</taxon>
        <taxon>Zoopagomycota</taxon>
        <taxon>Entomophthoromycotina</taxon>
        <taxon>Entomophthoromycetes</taxon>
        <taxon>Entomophthorales</taxon>
        <taxon>Entomophthoraceae</taxon>
        <taxon>Entomophthora</taxon>
    </lineage>
</organism>
<dbReference type="EMBL" id="QTSX02005705">
    <property type="protein sequence ID" value="KAJ9058831.1"/>
    <property type="molecule type" value="Genomic_DNA"/>
</dbReference>
<accession>A0ACC2S8W2</accession>